<proteinExistence type="predicted"/>
<name>A0A318ZKF9_9EURO</name>
<keyword evidence="1" id="KW-0812">Transmembrane</keyword>
<keyword evidence="3" id="KW-1185">Reference proteome</keyword>
<evidence type="ECO:0000256" key="1">
    <source>
        <dbReference type="SAM" id="Phobius"/>
    </source>
</evidence>
<dbReference type="RefSeq" id="XP_025433978.1">
    <property type="nucleotide sequence ID" value="XM_025570806.1"/>
</dbReference>
<dbReference type="EMBL" id="KZ821222">
    <property type="protein sequence ID" value="PYH47996.1"/>
    <property type="molecule type" value="Genomic_DNA"/>
</dbReference>
<organism evidence="2 3">
    <name type="scientific">Aspergillus saccharolyticus JOP 1030-1</name>
    <dbReference type="NCBI Taxonomy" id="1450539"/>
    <lineage>
        <taxon>Eukaryota</taxon>
        <taxon>Fungi</taxon>
        <taxon>Dikarya</taxon>
        <taxon>Ascomycota</taxon>
        <taxon>Pezizomycotina</taxon>
        <taxon>Eurotiomycetes</taxon>
        <taxon>Eurotiomycetidae</taxon>
        <taxon>Eurotiales</taxon>
        <taxon>Aspergillaceae</taxon>
        <taxon>Aspergillus</taxon>
        <taxon>Aspergillus subgen. Circumdati</taxon>
    </lineage>
</organism>
<accession>A0A318ZKF9</accession>
<dbReference type="Proteomes" id="UP000248349">
    <property type="component" value="Unassembled WGS sequence"/>
</dbReference>
<gene>
    <name evidence="2" type="ORF">BP01DRAFT_174298</name>
</gene>
<protein>
    <submittedName>
        <fullName evidence="2">Uncharacterized protein</fullName>
    </submittedName>
</protein>
<sequence>MDGAHRESCVSCLWCSSSLFLYEVPTPSLKFLPVNLIVLGFSLSFPFSLLFPTSSHRASLHLF</sequence>
<keyword evidence="1" id="KW-1133">Transmembrane helix</keyword>
<evidence type="ECO:0000313" key="3">
    <source>
        <dbReference type="Proteomes" id="UP000248349"/>
    </source>
</evidence>
<evidence type="ECO:0000313" key="2">
    <source>
        <dbReference type="EMBL" id="PYH47996.1"/>
    </source>
</evidence>
<keyword evidence="1" id="KW-0472">Membrane</keyword>
<dbReference type="GeneID" id="37072034"/>
<feature type="transmembrane region" description="Helical" evidence="1">
    <location>
        <begin position="31"/>
        <end position="51"/>
    </location>
</feature>
<reference evidence="2 3" key="1">
    <citation type="submission" date="2016-12" db="EMBL/GenBank/DDBJ databases">
        <title>The genomes of Aspergillus section Nigri reveals drivers in fungal speciation.</title>
        <authorList>
            <consortium name="DOE Joint Genome Institute"/>
            <person name="Vesth T.C."/>
            <person name="Nybo J."/>
            <person name="Theobald S."/>
            <person name="Brandl J."/>
            <person name="Frisvad J.C."/>
            <person name="Nielsen K.F."/>
            <person name="Lyhne E.K."/>
            <person name="Kogle M.E."/>
            <person name="Kuo A."/>
            <person name="Riley R."/>
            <person name="Clum A."/>
            <person name="Nolan M."/>
            <person name="Lipzen A."/>
            <person name="Salamov A."/>
            <person name="Henrissat B."/>
            <person name="Wiebenga A."/>
            <person name="De Vries R.P."/>
            <person name="Grigoriev I.V."/>
            <person name="Mortensen U.H."/>
            <person name="Andersen M.R."/>
            <person name="Baker S.E."/>
        </authorList>
    </citation>
    <scope>NUCLEOTIDE SEQUENCE [LARGE SCALE GENOMIC DNA]</scope>
    <source>
        <strain evidence="2 3">JOP 1030-1</strain>
    </source>
</reference>
<dbReference type="AlphaFoldDB" id="A0A318ZKF9"/>